<keyword evidence="4 7" id="KW-0812">Transmembrane</keyword>
<evidence type="ECO:0000256" key="2">
    <source>
        <dbReference type="ARBA" id="ARBA00010157"/>
    </source>
</evidence>
<dbReference type="EMBL" id="JAWDIP010000004">
    <property type="protein sequence ID" value="MDY0395917.1"/>
    <property type="molecule type" value="Genomic_DNA"/>
</dbReference>
<feature type="transmembrane region" description="Helical" evidence="7">
    <location>
        <begin position="104"/>
        <end position="131"/>
    </location>
</feature>
<evidence type="ECO:0000313" key="9">
    <source>
        <dbReference type="EMBL" id="MDY0395917.1"/>
    </source>
</evidence>
<evidence type="ECO:0000256" key="5">
    <source>
        <dbReference type="ARBA" id="ARBA00022989"/>
    </source>
</evidence>
<comment type="subcellular location">
    <subcellularLocation>
        <location evidence="1">Cell membrane</location>
        <topology evidence="1">Multi-pass membrane protein</topology>
    </subcellularLocation>
</comment>
<dbReference type="Gene3D" id="1.20.1640.10">
    <property type="entry name" value="Multidrug efflux transporter AcrB transmembrane domain"/>
    <property type="match status" value="1"/>
</dbReference>
<keyword evidence="6 7" id="KW-0472">Membrane</keyword>
<feature type="domain" description="Membrane transport protein MMPL" evidence="8">
    <location>
        <begin position="1"/>
        <end position="175"/>
    </location>
</feature>
<keyword evidence="3" id="KW-1003">Cell membrane</keyword>
<evidence type="ECO:0000256" key="6">
    <source>
        <dbReference type="ARBA" id="ARBA00023136"/>
    </source>
</evidence>
<sequence>MQTVSDEDYSRTAVLMLIGIFIILIILLRSLIMPIYLIGSLLLTYFTSMAVGEFIFVNLAGQDGMTWAVPFFAFVLLMALGIDYSIFLMGRFNEHTGEGSLKEVLLSAMGNMGTVIISAAVILGGTFGAMLPSGVLSILQIATVVLTGLFLYAIVILPLFIPLMVRMFGEANWWPFGRKK</sequence>
<accession>A0ABU5CB84</accession>
<feature type="transmembrane region" description="Helical" evidence="7">
    <location>
        <begin position="12"/>
        <end position="28"/>
    </location>
</feature>
<evidence type="ECO:0000259" key="8">
    <source>
        <dbReference type="Pfam" id="PF03176"/>
    </source>
</evidence>
<keyword evidence="10" id="KW-1185">Reference proteome</keyword>
<feature type="transmembrane region" description="Helical" evidence="7">
    <location>
        <begin position="35"/>
        <end position="61"/>
    </location>
</feature>
<dbReference type="Pfam" id="PF03176">
    <property type="entry name" value="MMPL"/>
    <property type="match status" value="1"/>
</dbReference>
<gene>
    <name evidence="9" type="ORF">RWE15_17935</name>
</gene>
<feature type="transmembrane region" description="Helical" evidence="7">
    <location>
        <begin position="67"/>
        <end position="92"/>
    </location>
</feature>
<evidence type="ECO:0000256" key="1">
    <source>
        <dbReference type="ARBA" id="ARBA00004651"/>
    </source>
</evidence>
<evidence type="ECO:0000313" key="10">
    <source>
        <dbReference type="Proteomes" id="UP001281447"/>
    </source>
</evidence>
<dbReference type="PANTHER" id="PTHR33406:SF6">
    <property type="entry name" value="MEMBRANE PROTEIN YDGH-RELATED"/>
    <property type="match status" value="1"/>
</dbReference>
<evidence type="ECO:0000256" key="7">
    <source>
        <dbReference type="SAM" id="Phobius"/>
    </source>
</evidence>
<organism evidence="9 10">
    <name type="scientific">Tigheibacillus halophilus</name>
    <dbReference type="NCBI Taxonomy" id="361280"/>
    <lineage>
        <taxon>Bacteria</taxon>
        <taxon>Bacillati</taxon>
        <taxon>Bacillota</taxon>
        <taxon>Bacilli</taxon>
        <taxon>Bacillales</taxon>
        <taxon>Bacillaceae</taxon>
        <taxon>Tigheibacillus</taxon>
    </lineage>
</organism>
<evidence type="ECO:0000256" key="4">
    <source>
        <dbReference type="ARBA" id="ARBA00022692"/>
    </source>
</evidence>
<dbReference type="InterPro" id="IPR050545">
    <property type="entry name" value="Mycobact_MmpL"/>
</dbReference>
<protein>
    <submittedName>
        <fullName evidence="9">MMPL family transporter</fullName>
    </submittedName>
</protein>
<feature type="transmembrane region" description="Helical" evidence="7">
    <location>
        <begin position="137"/>
        <end position="161"/>
    </location>
</feature>
<comment type="similarity">
    <text evidence="2">Belongs to the resistance-nodulation-cell division (RND) (TC 2.A.6) family. MmpL subfamily.</text>
</comment>
<name>A0ABU5CB84_9BACI</name>
<dbReference type="Proteomes" id="UP001281447">
    <property type="component" value="Unassembled WGS sequence"/>
</dbReference>
<dbReference type="SUPFAM" id="SSF82866">
    <property type="entry name" value="Multidrug efflux transporter AcrB transmembrane domain"/>
    <property type="match status" value="1"/>
</dbReference>
<comment type="caution">
    <text evidence="9">The sequence shown here is derived from an EMBL/GenBank/DDBJ whole genome shotgun (WGS) entry which is preliminary data.</text>
</comment>
<proteinExistence type="inferred from homology"/>
<dbReference type="InterPro" id="IPR004869">
    <property type="entry name" value="MMPL_dom"/>
</dbReference>
<dbReference type="PANTHER" id="PTHR33406">
    <property type="entry name" value="MEMBRANE PROTEIN MJ1562-RELATED"/>
    <property type="match status" value="1"/>
</dbReference>
<evidence type="ECO:0000256" key="3">
    <source>
        <dbReference type="ARBA" id="ARBA00022475"/>
    </source>
</evidence>
<keyword evidence="5 7" id="KW-1133">Transmembrane helix</keyword>
<reference evidence="9 10" key="1">
    <citation type="submission" date="2023-10" db="EMBL/GenBank/DDBJ databases">
        <title>Virgibacillus halophilus 5B73C genome.</title>
        <authorList>
            <person name="Miliotis G."/>
            <person name="Sengupta P."/>
            <person name="Hameed A."/>
            <person name="Chuvochina M."/>
            <person name="Mcdonagh F."/>
            <person name="Simpson A.C."/>
            <person name="Singh N.K."/>
            <person name="Rekha P.D."/>
            <person name="Raman K."/>
            <person name="Hugenholtz P."/>
            <person name="Venkateswaran K."/>
        </authorList>
    </citation>
    <scope>NUCLEOTIDE SEQUENCE [LARGE SCALE GENOMIC DNA]</scope>
    <source>
        <strain evidence="9 10">5B73C</strain>
    </source>
</reference>